<dbReference type="PIRSF" id="PIRSF001430">
    <property type="entry name" value="tRNA_psdUrid_synth"/>
    <property type="match status" value="1"/>
</dbReference>
<comment type="function">
    <text evidence="4">Formation of pseudouridine at positions 38, 39 and 40 in the anticodon stem and loop of transfer RNAs.</text>
</comment>
<evidence type="ECO:0000313" key="10">
    <source>
        <dbReference type="Proteomes" id="UP001301797"/>
    </source>
</evidence>
<dbReference type="EC" id="5.4.99.12" evidence="4"/>
<dbReference type="InterPro" id="IPR001406">
    <property type="entry name" value="PsdUridine_synth_TruA"/>
</dbReference>
<keyword evidence="3 4" id="KW-0413">Isomerase</keyword>
<evidence type="ECO:0000256" key="4">
    <source>
        <dbReference type="HAMAP-Rule" id="MF_00171"/>
    </source>
</evidence>
<dbReference type="AlphaFoldDB" id="A0AA97FD11"/>
<gene>
    <name evidence="4 9" type="primary">truA</name>
    <name evidence="9" type="ORF">F1737_08385</name>
</gene>
<evidence type="ECO:0000259" key="8">
    <source>
        <dbReference type="Pfam" id="PF01416"/>
    </source>
</evidence>
<name>A0AA97FD11_9EURY</name>
<feature type="active site" description="Nucleophile" evidence="4 5">
    <location>
        <position position="55"/>
    </location>
</feature>
<dbReference type="NCBIfam" id="TIGR00071">
    <property type="entry name" value="hisT_truA"/>
    <property type="match status" value="1"/>
</dbReference>
<dbReference type="HAMAP" id="MF_00171">
    <property type="entry name" value="TruA"/>
    <property type="match status" value="1"/>
</dbReference>
<comment type="similarity">
    <text evidence="1 4 7">Belongs to the tRNA pseudouridine synthase TruA family.</text>
</comment>
<keyword evidence="10" id="KW-1185">Reference proteome</keyword>
<dbReference type="GO" id="GO:0005737">
    <property type="term" value="C:cytoplasm"/>
    <property type="evidence" value="ECO:0007669"/>
    <property type="project" value="TreeGrafter"/>
</dbReference>
<dbReference type="Gene3D" id="3.30.70.660">
    <property type="entry name" value="Pseudouridine synthase I, catalytic domain, C-terminal subdomain"/>
    <property type="match status" value="1"/>
</dbReference>
<dbReference type="GO" id="GO:0003723">
    <property type="term" value="F:RNA binding"/>
    <property type="evidence" value="ECO:0007669"/>
    <property type="project" value="InterPro"/>
</dbReference>
<keyword evidence="2 4" id="KW-0819">tRNA processing</keyword>
<dbReference type="GO" id="GO:0031119">
    <property type="term" value="P:tRNA pseudouridine synthesis"/>
    <property type="evidence" value="ECO:0007669"/>
    <property type="project" value="UniProtKB-UniRule"/>
</dbReference>
<dbReference type="PANTHER" id="PTHR11142:SF5">
    <property type="entry name" value="TRNA PSEUDOURIDINE(38_39) SYNTHASE"/>
    <property type="match status" value="1"/>
</dbReference>
<dbReference type="GO" id="GO:1990481">
    <property type="term" value="P:mRNA pseudouridine synthesis"/>
    <property type="evidence" value="ECO:0007669"/>
    <property type="project" value="TreeGrafter"/>
</dbReference>
<dbReference type="InterPro" id="IPR020097">
    <property type="entry name" value="PsdUridine_synth_TruA_a/b_dom"/>
</dbReference>
<evidence type="ECO:0000256" key="6">
    <source>
        <dbReference type="PIRSR" id="PIRSR001430-2"/>
    </source>
</evidence>
<evidence type="ECO:0000256" key="1">
    <source>
        <dbReference type="ARBA" id="ARBA00009375"/>
    </source>
</evidence>
<proteinExistence type="inferred from homology"/>
<evidence type="ECO:0000313" key="9">
    <source>
        <dbReference type="EMBL" id="WOF16704.1"/>
    </source>
</evidence>
<dbReference type="GeneID" id="85230174"/>
<comment type="caution">
    <text evidence="4">Lacks conserved residue(s) required for the propagation of feature annotation.</text>
</comment>
<comment type="catalytic activity">
    <reaction evidence="4 7">
        <text>uridine(38/39/40) in tRNA = pseudouridine(38/39/40) in tRNA</text>
        <dbReference type="Rhea" id="RHEA:22376"/>
        <dbReference type="Rhea" id="RHEA-COMP:10085"/>
        <dbReference type="Rhea" id="RHEA-COMP:10087"/>
        <dbReference type="ChEBI" id="CHEBI:65314"/>
        <dbReference type="ChEBI" id="CHEBI:65315"/>
        <dbReference type="EC" id="5.4.99.12"/>
    </reaction>
</comment>
<dbReference type="PANTHER" id="PTHR11142">
    <property type="entry name" value="PSEUDOURIDYLATE SYNTHASE"/>
    <property type="match status" value="1"/>
</dbReference>
<dbReference type="InterPro" id="IPR020095">
    <property type="entry name" value="PsdUridine_synth_TruA_C"/>
</dbReference>
<protein>
    <recommendedName>
        <fullName evidence="4">tRNA pseudouridine synthase A</fullName>
        <ecNumber evidence="4">5.4.99.12</ecNumber>
    </recommendedName>
    <alternativeName>
        <fullName evidence="4">tRNA pseudouridine(38-40) synthase</fullName>
    </alternativeName>
    <alternativeName>
        <fullName evidence="4">tRNA pseudouridylate synthase I</fullName>
    </alternativeName>
    <alternativeName>
        <fullName evidence="4">tRNA-uridine isomerase I</fullName>
    </alternativeName>
</protein>
<dbReference type="InterPro" id="IPR020094">
    <property type="entry name" value="TruA/RsuA/RluB/E/F_N"/>
</dbReference>
<evidence type="ECO:0000256" key="7">
    <source>
        <dbReference type="RuleBase" id="RU003792"/>
    </source>
</evidence>
<dbReference type="Pfam" id="PF01416">
    <property type="entry name" value="PseudoU_synth_1"/>
    <property type="match status" value="1"/>
</dbReference>
<dbReference type="InterPro" id="IPR020103">
    <property type="entry name" value="PsdUridine_synth_cat_dom_sf"/>
</dbReference>
<dbReference type="Proteomes" id="UP001301797">
    <property type="component" value="Chromosome"/>
</dbReference>
<dbReference type="RefSeq" id="WP_317136130.1">
    <property type="nucleotide sequence ID" value="NZ_CP043875.1"/>
</dbReference>
<dbReference type="Gene3D" id="3.30.70.580">
    <property type="entry name" value="Pseudouridine synthase I, catalytic domain, N-terminal subdomain"/>
    <property type="match status" value="1"/>
</dbReference>
<evidence type="ECO:0000256" key="2">
    <source>
        <dbReference type="ARBA" id="ARBA00022694"/>
    </source>
</evidence>
<dbReference type="KEGG" id="mefw:F1737_08385"/>
<evidence type="ECO:0000256" key="5">
    <source>
        <dbReference type="PIRSR" id="PIRSR001430-1"/>
    </source>
</evidence>
<sequence length="259" mass="29867">MRLAFRIAYFGTGFSGSQQQTGKRTVMDDIIKSLTELNLFSDRQKARIYLSGRTDRGVHARCQVISFTTPYPERAVLAINKKLPGDIRFTGWAEVDENFNPRLAAKKRTYRYYFYGTDYDIEKMRQSAAYFEGRHNFTRFARLDGKSPHREILSCDVFTEDGFTVFEITGVSFLWNMVRCMSHALMLAGRGEIEPVEIRDSLLNTEGHRYPAAPPEGLVLWDVDCGIVFTPIDVHRKSISHQDEILKKYAQLKKTAELW</sequence>
<dbReference type="EMBL" id="CP043875">
    <property type="protein sequence ID" value="WOF16704.1"/>
    <property type="molecule type" value="Genomic_DNA"/>
</dbReference>
<evidence type="ECO:0000256" key="3">
    <source>
        <dbReference type="ARBA" id="ARBA00023235"/>
    </source>
</evidence>
<organism evidence="9 10">
    <name type="scientific">Methanochimaera problematica</name>
    <dbReference type="NCBI Taxonomy" id="2609417"/>
    <lineage>
        <taxon>Archaea</taxon>
        <taxon>Methanobacteriati</taxon>
        <taxon>Methanobacteriota</taxon>
        <taxon>Stenosarchaea group</taxon>
        <taxon>Methanomicrobia</taxon>
        <taxon>Methanomicrobiales</taxon>
        <taxon>Methanomicrobiaceae</taxon>
        <taxon>Methanochimaera</taxon>
    </lineage>
</organism>
<feature type="domain" description="Pseudouridine synthase I TruA alpha/beta" evidence="8">
    <location>
        <begin position="128"/>
        <end position="224"/>
    </location>
</feature>
<accession>A0AA97FD11</accession>
<reference evidence="9 10" key="1">
    <citation type="submission" date="2019-09" db="EMBL/GenBank/DDBJ databases">
        <title>The complete genome of Methanoplanus sp. FWC-SCC4.</title>
        <authorList>
            <person name="Chen S.-C."/>
            <person name="Zhou Y.-Z."/>
            <person name="Lai M.-C."/>
        </authorList>
    </citation>
    <scope>NUCLEOTIDE SEQUENCE [LARGE SCALE GENOMIC DNA]</scope>
    <source>
        <strain evidence="9 10">FWC-SCC4</strain>
    </source>
</reference>
<dbReference type="GO" id="GO:0160147">
    <property type="term" value="F:tRNA pseudouridine(38-40) synthase activity"/>
    <property type="evidence" value="ECO:0007669"/>
    <property type="project" value="UniProtKB-EC"/>
</dbReference>
<dbReference type="SUPFAM" id="SSF55120">
    <property type="entry name" value="Pseudouridine synthase"/>
    <property type="match status" value="1"/>
</dbReference>
<feature type="binding site" evidence="4 6">
    <location>
        <position position="110"/>
    </location>
    <ligand>
        <name>substrate</name>
    </ligand>
</feature>